<evidence type="ECO:0000313" key="3">
    <source>
        <dbReference type="EMBL" id="CAJ1378649.1"/>
    </source>
</evidence>
<sequence length="873" mass="96434">MAMMRTRTKSRGMCLCLLGIALALLVQPSTDFARGVPGLKDSMLAKRHPLHAGVARRAGAAQEDNSAEDRLDLEEVISEAERVLNTSATKKDMQVVMRKVQLTDPGKWNDLATKPELKQQLKKFVAEAALKALEEDLLLARQQPASAQRQVETAQRQVESAQRQVESAQRQVESAQEQEAMAVRRLARAATVLETAEDSGNATKVQEAKEEVQEAKKEVEKAERKVERAKKEVQEAERKVQEAKKEVQEAERKVQEAKKEVQEAEVKEAKASGRTKESEEHVEKLVKKFAGAEYWARPTPRFGKYVRGERLTWPGTDLPCPGELPNASRTDDGRTTAFGIGNAFGTGKTEVAIRSAEMTCAAEPGLRVAYISFSNGYKSPALTDTVKDDSLREGEMGQVFRCSKYCGLWLMAGIRATRVIDNEVQGNSKLFQAIVGAYMGNPQWKLPDYVEQTDAKLIVILDEVQRFSFSALEGLVTMIVVPSKTRMSLVVGAFSPSFLNPSGNRLRDVRLPVLAEDDMEQIFQDRIPGAQINFEGVSLPGLFGGCVRPLASWSSAKEELGMNQDPTQSCLRQYETSSYWTTAGLVQAAVADVPICSEMLKTAFMQDSLSLGAAFVLPKDRHFLVSLPPLQIAAGQFELPTEIDKGTQRKVRDILTGFCSPTWTQFEELTGIAPALRVAALSQSNMGLILGGHTVLQHVFGSEASNTKAQELLRKNVREDLAVRWVRGGTDVAAVNFSQLSCDAGEKELLTIGMAADHNSNFDHFLIVPLDNGEKLLFCLDAKFSVEGMEKDLNFEQDIQPKLKGFSAMNLPTSWHTLVLIVSNRRITEGQAIRVQNFAEAPLIAAGAEHLQRVLSCSLVPPAYRERRRKKQS</sequence>
<evidence type="ECO:0000256" key="1">
    <source>
        <dbReference type="SAM" id="Coils"/>
    </source>
</evidence>
<gene>
    <name evidence="3" type="ORF">EVOR1521_LOCUS7139</name>
</gene>
<dbReference type="InterPro" id="IPR027417">
    <property type="entry name" value="P-loop_NTPase"/>
</dbReference>
<dbReference type="EMBL" id="CAUJNA010000558">
    <property type="protein sequence ID" value="CAJ1378649.1"/>
    <property type="molecule type" value="Genomic_DNA"/>
</dbReference>
<name>A0AA36I0F0_9DINO</name>
<feature type="signal peptide" evidence="2">
    <location>
        <begin position="1"/>
        <end position="23"/>
    </location>
</feature>
<dbReference type="Gene3D" id="1.10.287.620">
    <property type="entry name" value="Helix Hairpins"/>
    <property type="match status" value="1"/>
</dbReference>
<dbReference type="PANTHER" id="PTHR43941:SF1">
    <property type="entry name" value="STRUCTURAL MAINTENANCE OF CHROMOSOMES PROTEIN 2"/>
    <property type="match status" value="1"/>
</dbReference>
<dbReference type="GO" id="GO:0000796">
    <property type="term" value="C:condensin complex"/>
    <property type="evidence" value="ECO:0007669"/>
    <property type="project" value="TreeGrafter"/>
</dbReference>
<comment type="caution">
    <text evidence="3">The sequence shown here is derived from an EMBL/GenBank/DDBJ whole genome shotgun (WGS) entry which is preliminary data.</text>
</comment>
<reference evidence="3" key="1">
    <citation type="submission" date="2023-08" db="EMBL/GenBank/DDBJ databases">
        <authorList>
            <person name="Chen Y."/>
            <person name="Shah S."/>
            <person name="Dougan E. K."/>
            <person name="Thang M."/>
            <person name="Chan C."/>
        </authorList>
    </citation>
    <scope>NUCLEOTIDE SEQUENCE</scope>
</reference>
<feature type="coiled-coil region" evidence="1">
    <location>
        <begin position="151"/>
        <end position="274"/>
    </location>
</feature>
<dbReference type="GO" id="GO:0000785">
    <property type="term" value="C:chromatin"/>
    <property type="evidence" value="ECO:0007669"/>
    <property type="project" value="TreeGrafter"/>
</dbReference>
<dbReference type="AlphaFoldDB" id="A0AA36I0F0"/>
<feature type="chain" id="PRO_5041283446" evidence="2">
    <location>
        <begin position="24"/>
        <end position="873"/>
    </location>
</feature>
<protein>
    <submittedName>
        <fullName evidence="3">Uncharacterized protein</fullName>
    </submittedName>
</protein>
<dbReference type="Proteomes" id="UP001178507">
    <property type="component" value="Unassembled WGS sequence"/>
</dbReference>
<dbReference type="GO" id="GO:0003682">
    <property type="term" value="F:chromatin binding"/>
    <property type="evidence" value="ECO:0007669"/>
    <property type="project" value="TreeGrafter"/>
</dbReference>
<keyword evidence="2" id="KW-0732">Signal</keyword>
<dbReference type="PANTHER" id="PTHR43941">
    <property type="entry name" value="STRUCTURAL MAINTENANCE OF CHROMOSOMES PROTEIN 2"/>
    <property type="match status" value="1"/>
</dbReference>
<keyword evidence="4" id="KW-1185">Reference proteome</keyword>
<keyword evidence="1" id="KW-0175">Coiled coil</keyword>
<accession>A0AA36I0F0</accession>
<dbReference type="GO" id="GO:0007076">
    <property type="term" value="P:mitotic chromosome condensation"/>
    <property type="evidence" value="ECO:0007669"/>
    <property type="project" value="TreeGrafter"/>
</dbReference>
<dbReference type="GO" id="GO:0000793">
    <property type="term" value="C:condensed chromosome"/>
    <property type="evidence" value="ECO:0007669"/>
    <property type="project" value="TreeGrafter"/>
</dbReference>
<organism evidence="3 4">
    <name type="scientific">Effrenium voratum</name>
    <dbReference type="NCBI Taxonomy" id="2562239"/>
    <lineage>
        <taxon>Eukaryota</taxon>
        <taxon>Sar</taxon>
        <taxon>Alveolata</taxon>
        <taxon>Dinophyceae</taxon>
        <taxon>Suessiales</taxon>
        <taxon>Symbiodiniaceae</taxon>
        <taxon>Effrenium</taxon>
    </lineage>
</organism>
<evidence type="ECO:0000256" key="2">
    <source>
        <dbReference type="SAM" id="SignalP"/>
    </source>
</evidence>
<proteinExistence type="predicted"/>
<dbReference type="SUPFAM" id="SSF52540">
    <property type="entry name" value="P-loop containing nucleoside triphosphate hydrolases"/>
    <property type="match status" value="1"/>
</dbReference>
<evidence type="ECO:0000313" key="4">
    <source>
        <dbReference type="Proteomes" id="UP001178507"/>
    </source>
</evidence>
<dbReference type="SUPFAM" id="SSF57997">
    <property type="entry name" value="Tropomyosin"/>
    <property type="match status" value="1"/>
</dbReference>